<dbReference type="Proteomes" id="UP000576225">
    <property type="component" value="Unassembled WGS sequence"/>
</dbReference>
<dbReference type="EMBL" id="JABAEW010000035">
    <property type="protein sequence ID" value="NMD88005.1"/>
    <property type="molecule type" value="Genomic_DNA"/>
</dbReference>
<gene>
    <name evidence="3" type="ORF">C8D82_12575</name>
    <name evidence="2" type="ORF">HF882_15565</name>
</gene>
<sequence length="72" mass="8067">MTNAELAAALKRRQQNRRNLKRYVHTGSFNRLAGRSTAPGTMRPETARAVSRVTFSILAAAFFGVGLYFVFF</sequence>
<dbReference type="EMBL" id="QEKH01000025">
    <property type="protein sequence ID" value="PVY38649.1"/>
    <property type="molecule type" value="Genomic_DNA"/>
</dbReference>
<evidence type="ECO:0000313" key="3">
    <source>
        <dbReference type="EMBL" id="PVY38649.1"/>
    </source>
</evidence>
<evidence type="ECO:0000256" key="1">
    <source>
        <dbReference type="SAM" id="Phobius"/>
    </source>
</evidence>
<proteinExistence type="predicted"/>
<keyword evidence="1" id="KW-1133">Transmembrane helix</keyword>
<dbReference type="GeneID" id="78296302"/>
<name>A0A2U1AQE3_9BACT</name>
<accession>A0A2U1AQE3</accession>
<dbReference type="Proteomes" id="UP000245959">
    <property type="component" value="Unassembled WGS sequence"/>
</dbReference>
<evidence type="ECO:0000313" key="4">
    <source>
        <dbReference type="Proteomes" id="UP000245959"/>
    </source>
</evidence>
<reference evidence="2 5" key="2">
    <citation type="submission" date="2020-04" db="EMBL/GenBank/DDBJ databases">
        <authorList>
            <person name="Hitch T.C.A."/>
            <person name="Wylensek D."/>
            <person name="Clavel T."/>
        </authorList>
    </citation>
    <scope>NUCLEOTIDE SEQUENCE [LARGE SCALE GENOMIC DNA]</scope>
    <source>
        <strain evidence="2 5">COR2-253-APC-1A</strain>
    </source>
</reference>
<evidence type="ECO:0000313" key="5">
    <source>
        <dbReference type="Proteomes" id="UP000576225"/>
    </source>
</evidence>
<protein>
    <submittedName>
        <fullName evidence="3">Uncharacterized protein</fullName>
    </submittedName>
</protein>
<keyword evidence="1" id="KW-0472">Membrane</keyword>
<dbReference type="RefSeq" id="WP_116885013.1">
    <property type="nucleotide sequence ID" value="NZ_CALXNT010000022.1"/>
</dbReference>
<keyword evidence="1" id="KW-0812">Transmembrane</keyword>
<evidence type="ECO:0000313" key="2">
    <source>
        <dbReference type="EMBL" id="NMD88005.1"/>
    </source>
</evidence>
<keyword evidence="4" id="KW-1185">Reference proteome</keyword>
<reference evidence="3 4" key="1">
    <citation type="submission" date="2018-04" db="EMBL/GenBank/DDBJ databases">
        <title>Genomic Encyclopedia of Type Strains, Phase IV (KMG-IV): sequencing the most valuable type-strain genomes for metagenomic binning, comparative biology and taxonomic classification.</title>
        <authorList>
            <person name="Goeker M."/>
        </authorList>
    </citation>
    <scope>NUCLEOTIDE SEQUENCE [LARGE SCALE GENOMIC DNA]</scope>
    <source>
        <strain evidence="3 4">DSM 14823</strain>
    </source>
</reference>
<organism evidence="3 4">
    <name type="scientific">Victivallis vadensis</name>
    <dbReference type="NCBI Taxonomy" id="172901"/>
    <lineage>
        <taxon>Bacteria</taxon>
        <taxon>Pseudomonadati</taxon>
        <taxon>Lentisphaerota</taxon>
        <taxon>Lentisphaeria</taxon>
        <taxon>Victivallales</taxon>
        <taxon>Victivallaceae</taxon>
        <taxon>Victivallis</taxon>
    </lineage>
</organism>
<feature type="transmembrane region" description="Helical" evidence="1">
    <location>
        <begin position="49"/>
        <end position="71"/>
    </location>
</feature>
<dbReference type="AlphaFoldDB" id="A0A2U1AQE3"/>
<comment type="caution">
    <text evidence="3">The sequence shown here is derived from an EMBL/GenBank/DDBJ whole genome shotgun (WGS) entry which is preliminary data.</text>
</comment>